<gene>
    <name evidence="10" type="ORF">B0T16DRAFT_414886</name>
</gene>
<proteinExistence type="inferred from homology"/>
<feature type="domain" description="Tyrosinase copper-binding" evidence="9">
    <location>
        <begin position="317"/>
        <end position="328"/>
    </location>
</feature>
<evidence type="ECO:0000259" key="9">
    <source>
        <dbReference type="PROSITE" id="PS00498"/>
    </source>
</evidence>
<comment type="caution">
    <text evidence="10">The sequence shown here is derived from an EMBL/GenBank/DDBJ whole genome shotgun (WGS) entry which is preliminary data.</text>
</comment>
<feature type="domain" description="Tyrosinase copper-binding" evidence="8">
    <location>
        <begin position="73"/>
        <end position="90"/>
    </location>
</feature>
<comment type="similarity">
    <text evidence="1">Belongs to the tyrosinase family.</text>
</comment>
<keyword evidence="4" id="KW-0186">Copper</keyword>
<evidence type="ECO:0000256" key="1">
    <source>
        <dbReference type="ARBA" id="ARBA00009928"/>
    </source>
</evidence>
<keyword evidence="11" id="KW-1185">Reference proteome</keyword>
<evidence type="ECO:0000256" key="2">
    <source>
        <dbReference type="ARBA" id="ARBA00011906"/>
    </source>
</evidence>
<comment type="catalytic activity">
    <reaction evidence="7">
        <text>L-tyrosine + O2 = L-dopaquinone + H2O</text>
        <dbReference type="Rhea" id="RHEA:18117"/>
        <dbReference type="ChEBI" id="CHEBI:15377"/>
        <dbReference type="ChEBI" id="CHEBI:15379"/>
        <dbReference type="ChEBI" id="CHEBI:57924"/>
        <dbReference type="ChEBI" id="CHEBI:58315"/>
        <dbReference type="EC" id="1.14.18.1"/>
    </reaction>
</comment>
<comment type="catalytic activity">
    <reaction evidence="6">
        <text>2 L-dopa + O2 = 2 L-dopaquinone + 2 H2O</text>
        <dbReference type="Rhea" id="RHEA:34287"/>
        <dbReference type="ChEBI" id="CHEBI:15377"/>
        <dbReference type="ChEBI" id="CHEBI:15379"/>
        <dbReference type="ChEBI" id="CHEBI:57504"/>
        <dbReference type="ChEBI" id="CHEBI:57924"/>
        <dbReference type="EC" id="1.14.18.1"/>
    </reaction>
</comment>
<evidence type="ECO:0000256" key="4">
    <source>
        <dbReference type="ARBA" id="ARBA00023008"/>
    </source>
</evidence>
<keyword evidence="3" id="KW-0479">Metal-binding</keyword>
<dbReference type="InterPro" id="IPR050316">
    <property type="entry name" value="Tyrosinase/Hemocyanin"/>
</dbReference>
<name>A0AA40CLH0_9PEZI</name>
<dbReference type="GO" id="GO:0046872">
    <property type="term" value="F:metal ion binding"/>
    <property type="evidence" value="ECO:0007669"/>
    <property type="project" value="UniProtKB-KW"/>
</dbReference>
<evidence type="ECO:0000256" key="6">
    <source>
        <dbReference type="ARBA" id="ARBA00048233"/>
    </source>
</evidence>
<dbReference type="Pfam" id="PF00264">
    <property type="entry name" value="Tyrosinase"/>
    <property type="match status" value="1"/>
</dbReference>
<dbReference type="InterPro" id="IPR002227">
    <property type="entry name" value="Tyrosinase_Cu-bd"/>
</dbReference>
<accession>A0AA40CLH0</accession>
<dbReference type="Gene3D" id="1.10.1280.10">
    <property type="entry name" value="Di-copper center containing domain from catechol oxidase"/>
    <property type="match status" value="1"/>
</dbReference>
<dbReference type="GO" id="GO:0004503">
    <property type="term" value="F:tyrosinase activity"/>
    <property type="evidence" value="ECO:0007669"/>
    <property type="project" value="UniProtKB-EC"/>
</dbReference>
<dbReference type="GO" id="GO:0042438">
    <property type="term" value="P:melanin biosynthetic process"/>
    <property type="evidence" value="ECO:0007669"/>
    <property type="project" value="UniProtKB-KW"/>
</dbReference>
<dbReference type="Proteomes" id="UP001174936">
    <property type="component" value="Unassembled WGS sequence"/>
</dbReference>
<reference evidence="10" key="1">
    <citation type="submission" date="2023-06" db="EMBL/GenBank/DDBJ databases">
        <title>Genome-scale phylogeny and comparative genomics of the fungal order Sordariales.</title>
        <authorList>
            <consortium name="Lawrence Berkeley National Laboratory"/>
            <person name="Hensen N."/>
            <person name="Bonometti L."/>
            <person name="Westerberg I."/>
            <person name="Brannstrom I.O."/>
            <person name="Guillou S."/>
            <person name="Cros-Aarteil S."/>
            <person name="Calhoun S."/>
            <person name="Haridas S."/>
            <person name="Kuo A."/>
            <person name="Mondo S."/>
            <person name="Pangilinan J."/>
            <person name="Riley R."/>
            <person name="Labutti K."/>
            <person name="Andreopoulos B."/>
            <person name="Lipzen A."/>
            <person name="Chen C."/>
            <person name="Yanf M."/>
            <person name="Daum C."/>
            <person name="Ng V."/>
            <person name="Clum A."/>
            <person name="Steindorff A."/>
            <person name="Ohm R."/>
            <person name="Martin F."/>
            <person name="Silar P."/>
            <person name="Natvig D."/>
            <person name="Lalanne C."/>
            <person name="Gautier V."/>
            <person name="Ament-Velasquez S.L."/>
            <person name="Kruys A."/>
            <person name="Hutchinson M.I."/>
            <person name="Powell A.J."/>
            <person name="Barry K."/>
            <person name="Miller A.N."/>
            <person name="Grigoriev I.V."/>
            <person name="Debuchy R."/>
            <person name="Gladieux P."/>
            <person name="Thoren M.H."/>
            <person name="Johannesson H."/>
        </authorList>
    </citation>
    <scope>NUCLEOTIDE SEQUENCE</scope>
    <source>
        <strain evidence="10">SMH2532-1</strain>
    </source>
</reference>
<evidence type="ECO:0000313" key="10">
    <source>
        <dbReference type="EMBL" id="KAK0642875.1"/>
    </source>
</evidence>
<dbReference type="PRINTS" id="PR00092">
    <property type="entry name" value="TYROSINASE"/>
</dbReference>
<dbReference type="InterPro" id="IPR008922">
    <property type="entry name" value="Di-copper_centre_dom_sf"/>
</dbReference>
<dbReference type="PROSITE" id="PS00497">
    <property type="entry name" value="TYROSINASE_1"/>
    <property type="match status" value="1"/>
</dbReference>
<keyword evidence="5" id="KW-0470">Melanin biosynthesis</keyword>
<dbReference type="EC" id="1.14.18.1" evidence="2"/>
<sequence length="548" mass="60172">MPCVRPSLQSVVNKYDTKEDPSILENLIRAFRRIQKLSPDDPDSFFTIAGYHGEPFVAEDPGNEDWWGGYCQHQTVLFPTWHRAYLLRLEAALRNAVPDADISLPFWDECLTYGSKDNPIPWILTAPTFPPLDEGDSNSNPLYSYSLQVALTDKHTTSDIGRYTKPEGYTTVRYPLSGLVGNPDDQSATALHNADYPDPTVNAQILNNNVKAWLDGTVQIPPDGSGKPDIPDTFSAYSRYLIAIKKSPNYTVFSNKASMKQYITEHHSIPHYGVALEEGHNALHLALGGFYQVGEYNAAPIPGANGDMGENETSAFDPIFYLHHAFVDYVFWTWQRRHGFTSRGSLSVITGYDGTTSGGSPVFPEGVALDMQSSLEPFANPATKTWFTSEEITDIEALDGELAYTYGPGSFDFLVDAVSGHGDGLEEAAPPLVTVAHVSDISRADYRGSFVIRTSVDIGGGKEVEIGREAVLSRWHVGGCANCQNHLQEHSFIAVDEALLKALGFEKKEDLQGKLNVTVDSRPRAQAGHPGKKVGLGDAVKVPKIEFL</sequence>
<evidence type="ECO:0000256" key="7">
    <source>
        <dbReference type="ARBA" id="ARBA00048881"/>
    </source>
</evidence>
<evidence type="ECO:0000256" key="3">
    <source>
        <dbReference type="ARBA" id="ARBA00022723"/>
    </source>
</evidence>
<dbReference type="EMBL" id="JAULSV010000005">
    <property type="protein sequence ID" value="KAK0642875.1"/>
    <property type="molecule type" value="Genomic_DNA"/>
</dbReference>
<organism evidence="10 11">
    <name type="scientific">Cercophora newfieldiana</name>
    <dbReference type="NCBI Taxonomy" id="92897"/>
    <lineage>
        <taxon>Eukaryota</taxon>
        <taxon>Fungi</taxon>
        <taxon>Dikarya</taxon>
        <taxon>Ascomycota</taxon>
        <taxon>Pezizomycotina</taxon>
        <taxon>Sordariomycetes</taxon>
        <taxon>Sordariomycetidae</taxon>
        <taxon>Sordariales</taxon>
        <taxon>Lasiosphaeriaceae</taxon>
        <taxon>Cercophora</taxon>
    </lineage>
</organism>
<dbReference type="PANTHER" id="PTHR11474:SF76">
    <property type="entry name" value="SHKT DOMAIN-CONTAINING PROTEIN"/>
    <property type="match status" value="1"/>
</dbReference>
<evidence type="ECO:0000259" key="8">
    <source>
        <dbReference type="PROSITE" id="PS00497"/>
    </source>
</evidence>
<protein>
    <recommendedName>
        <fullName evidence="2">tyrosinase</fullName>
        <ecNumber evidence="2">1.14.18.1</ecNumber>
    </recommendedName>
</protein>
<dbReference type="PROSITE" id="PS00498">
    <property type="entry name" value="TYROSINASE_2"/>
    <property type="match status" value="1"/>
</dbReference>
<dbReference type="PANTHER" id="PTHR11474">
    <property type="entry name" value="TYROSINASE FAMILY MEMBER"/>
    <property type="match status" value="1"/>
</dbReference>
<dbReference type="AlphaFoldDB" id="A0AA40CLH0"/>
<evidence type="ECO:0000256" key="5">
    <source>
        <dbReference type="ARBA" id="ARBA00023101"/>
    </source>
</evidence>
<evidence type="ECO:0000313" key="11">
    <source>
        <dbReference type="Proteomes" id="UP001174936"/>
    </source>
</evidence>
<dbReference type="SUPFAM" id="SSF48056">
    <property type="entry name" value="Di-copper centre-containing domain"/>
    <property type="match status" value="1"/>
</dbReference>